<dbReference type="GO" id="GO:0015658">
    <property type="term" value="F:branched-chain amino acid transmembrane transporter activity"/>
    <property type="evidence" value="ECO:0007669"/>
    <property type="project" value="TreeGrafter"/>
</dbReference>
<keyword evidence="4" id="KW-0067">ATP-binding</keyword>
<comment type="similarity">
    <text evidence="1">Belongs to the ABC transporter superfamily.</text>
</comment>
<evidence type="ECO:0000256" key="2">
    <source>
        <dbReference type="ARBA" id="ARBA00022448"/>
    </source>
</evidence>
<evidence type="ECO:0000256" key="1">
    <source>
        <dbReference type="ARBA" id="ARBA00005417"/>
    </source>
</evidence>
<dbReference type="PROSITE" id="PS00211">
    <property type="entry name" value="ABC_TRANSPORTER_1"/>
    <property type="match status" value="1"/>
</dbReference>
<dbReference type="InterPro" id="IPR003439">
    <property type="entry name" value="ABC_transporter-like_ATP-bd"/>
</dbReference>
<dbReference type="InterPro" id="IPR027417">
    <property type="entry name" value="P-loop_NTPase"/>
</dbReference>
<dbReference type="SMART" id="SM00382">
    <property type="entry name" value="AAA"/>
    <property type="match status" value="1"/>
</dbReference>
<organism evidence="7">
    <name type="scientific">freshwater metagenome</name>
    <dbReference type="NCBI Taxonomy" id="449393"/>
    <lineage>
        <taxon>unclassified sequences</taxon>
        <taxon>metagenomes</taxon>
        <taxon>ecological metagenomes</taxon>
    </lineage>
</organism>
<dbReference type="AlphaFoldDB" id="A0A6J7JES7"/>
<dbReference type="PANTHER" id="PTHR43820">
    <property type="entry name" value="HIGH-AFFINITY BRANCHED-CHAIN AMINO ACID TRANSPORT ATP-BINDING PROTEIN LIVF"/>
    <property type="match status" value="1"/>
</dbReference>
<evidence type="ECO:0000256" key="4">
    <source>
        <dbReference type="ARBA" id="ARBA00022840"/>
    </source>
</evidence>
<keyword evidence="2" id="KW-0813">Transport</keyword>
<dbReference type="InterPro" id="IPR003593">
    <property type="entry name" value="AAA+_ATPase"/>
</dbReference>
<dbReference type="GO" id="GO:0005524">
    <property type="term" value="F:ATP binding"/>
    <property type="evidence" value="ECO:0007669"/>
    <property type="project" value="UniProtKB-KW"/>
</dbReference>
<proteinExistence type="inferred from homology"/>
<keyword evidence="3" id="KW-0547">Nucleotide-binding</keyword>
<gene>
    <name evidence="7" type="ORF">UFOPK3674_01837</name>
</gene>
<dbReference type="PROSITE" id="PS50893">
    <property type="entry name" value="ABC_TRANSPORTER_2"/>
    <property type="match status" value="1"/>
</dbReference>
<dbReference type="GO" id="GO:0016887">
    <property type="term" value="F:ATP hydrolysis activity"/>
    <property type="evidence" value="ECO:0007669"/>
    <property type="project" value="InterPro"/>
</dbReference>
<evidence type="ECO:0000256" key="5">
    <source>
        <dbReference type="ARBA" id="ARBA00022970"/>
    </source>
</evidence>
<keyword evidence="5" id="KW-0029">Amino-acid transport</keyword>
<evidence type="ECO:0000259" key="6">
    <source>
        <dbReference type="PROSITE" id="PS50893"/>
    </source>
</evidence>
<sequence>MEGLELSGFSVDRAGFPIVRKVDLVVPRGQVTVMLGPNGAGKTTLLEAISGLIPASGGTAELDGAKINRASRVKRSRLGLAHVEQGRAVFGELTTFENVLVAAKDRDAAEEAFSTFPELVQRRDTLARSLSGGEQQMLVIARALAMKPSTILVDEMSLGLAPVIVRRLMPIWRRLADEGMAVLLVEQFAALALAIGDEAYVLSRGEVALRAPAKDLAARTEDLRSVYLHGHLPADSPLRGASA</sequence>
<dbReference type="GO" id="GO:0015807">
    <property type="term" value="P:L-amino acid transport"/>
    <property type="evidence" value="ECO:0007669"/>
    <property type="project" value="TreeGrafter"/>
</dbReference>
<dbReference type="SUPFAM" id="SSF52540">
    <property type="entry name" value="P-loop containing nucleoside triphosphate hydrolases"/>
    <property type="match status" value="1"/>
</dbReference>
<name>A0A6J7JES7_9ZZZZ</name>
<protein>
    <submittedName>
        <fullName evidence="7">Unannotated protein</fullName>
    </submittedName>
</protein>
<accession>A0A6J7JES7</accession>
<dbReference type="InterPro" id="IPR052156">
    <property type="entry name" value="BCAA_Transport_ATP-bd_LivF"/>
</dbReference>
<evidence type="ECO:0000256" key="3">
    <source>
        <dbReference type="ARBA" id="ARBA00022741"/>
    </source>
</evidence>
<dbReference type="EMBL" id="CAFBMX010000010">
    <property type="protein sequence ID" value="CAB4941144.1"/>
    <property type="molecule type" value="Genomic_DNA"/>
</dbReference>
<dbReference type="CDD" id="cd03224">
    <property type="entry name" value="ABC_TM1139_LivF_branched"/>
    <property type="match status" value="1"/>
</dbReference>
<feature type="domain" description="ABC transporter" evidence="6">
    <location>
        <begin position="4"/>
        <end position="229"/>
    </location>
</feature>
<dbReference type="Pfam" id="PF00005">
    <property type="entry name" value="ABC_tran"/>
    <property type="match status" value="1"/>
</dbReference>
<reference evidence="7" key="1">
    <citation type="submission" date="2020-05" db="EMBL/GenBank/DDBJ databases">
        <authorList>
            <person name="Chiriac C."/>
            <person name="Salcher M."/>
            <person name="Ghai R."/>
            <person name="Kavagutti S V."/>
        </authorList>
    </citation>
    <scope>NUCLEOTIDE SEQUENCE</scope>
</reference>
<dbReference type="PANTHER" id="PTHR43820:SF4">
    <property type="entry name" value="HIGH-AFFINITY BRANCHED-CHAIN AMINO ACID TRANSPORT ATP-BINDING PROTEIN LIVF"/>
    <property type="match status" value="1"/>
</dbReference>
<evidence type="ECO:0000313" key="7">
    <source>
        <dbReference type="EMBL" id="CAB4941144.1"/>
    </source>
</evidence>
<dbReference type="Gene3D" id="3.40.50.300">
    <property type="entry name" value="P-loop containing nucleotide triphosphate hydrolases"/>
    <property type="match status" value="1"/>
</dbReference>
<dbReference type="InterPro" id="IPR017871">
    <property type="entry name" value="ABC_transporter-like_CS"/>
</dbReference>